<dbReference type="SUPFAM" id="SSF56112">
    <property type="entry name" value="Protein kinase-like (PK-like)"/>
    <property type="match status" value="1"/>
</dbReference>
<organism evidence="2">
    <name type="scientific">Dichomitus squalens</name>
    <dbReference type="NCBI Taxonomy" id="114155"/>
    <lineage>
        <taxon>Eukaryota</taxon>
        <taxon>Fungi</taxon>
        <taxon>Dikarya</taxon>
        <taxon>Basidiomycota</taxon>
        <taxon>Agaricomycotina</taxon>
        <taxon>Agaricomycetes</taxon>
        <taxon>Polyporales</taxon>
        <taxon>Polyporaceae</taxon>
        <taxon>Dichomitus</taxon>
    </lineage>
</organism>
<evidence type="ECO:0000259" key="1">
    <source>
        <dbReference type="PROSITE" id="PS50011"/>
    </source>
</evidence>
<dbReference type="PROSITE" id="PS50011">
    <property type="entry name" value="PROTEIN_KINASE_DOM"/>
    <property type="match status" value="1"/>
</dbReference>
<proteinExistence type="predicted"/>
<protein>
    <submittedName>
        <fullName evidence="2">Kinase-like domain-containing protein</fullName>
    </submittedName>
</protein>
<evidence type="ECO:0000313" key="2">
    <source>
        <dbReference type="EMBL" id="TBU31671.1"/>
    </source>
</evidence>
<dbReference type="InterPro" id="IPR000719">
    <property type="entry name" value="Prot_kinase_dom"/>
</dbReference>
<reference evidence="2" key="1">
    <citation type="submission" date="2019-01" db="EMBL/GenBank/DDBJ databases">
        <title>Draft genome sequences of three monokaryotic isolates of the white-rot basidiomycete fungus Dichomitus squalens.</title>
        <authorList>
            <consortium name="DOE Joint Genome Institute"/>
            <person name="Lopez S.C."/>
            <person name="Andreopoulos B."/>
            <person name="Pangilinan J."/>
            <person name="Lipzen A."/>
            <person name="Riley R."/>
            <person name="Ahrendt S."/>
            <person name="Ng V."/>
            <person name="Barry K."/>
            <person name="Daum C."/>
            <person name="Grigoriev I.V."/>
            <person name="Hilden K.S."/>
            <person name="Makela M.R."/>
            <person name="de Vries R.P."/>
        </authorList>
    </citation>
    <scope>NUCLEOTIDE SEQUENCE [LARGE SCALE GENOMIC DNA]</scope>
    <source>
        <strain evidence="2">OM18370.1</strain>
    </source>
</reference>
<dbReference type="EMBL" id="ML143398">
    <property type="protein sequence ID" value="TBU31671.1"/>
    <property type="molecule type" value="Genomic_DNA"/>
</dbReference>
<accession>A0A4Q9MYL3</accession>
<gene>
    <name evidence="2" type="ORF">BD311DRAFT_752224</name>
</gene>
<dbReference type="OrthoDB" id="5987198at2759"/>
<dbReference type="SMART" id="SM00220">
    <property type="entry name" value="S_TKc"/>
    <property type="match status" value="1"/>
</dbReference>
<name>A0A4Q9MYL3_9APHY</name>
<dbReference type="GO" id="GO:0004672">
    <property type="term" value="F:protein kinase activity"/>
    <property type="evidence" value="ECO:0007669"/>
    <property type="project" value="InterPro"/>
</dbReference>
<feature type="domain" description="Protein kinase" evidence="1">
    <location>
        <begin position="64"/>
        <end position="369"/>
    </location>
</feature>
<dbReference type="GO" id="GO:0005524">
    <property type="term" value="F:ATP binding"/>
    <property type="evidence" value="ECO:0007669"/>
    <property type="project" value="InterPro"/>
</dbReference>
<dbReference type="AlphaFoldDB" id="A0A4Q9MYL3"/>
<dbReference type="Gene3D" id="1.10.510.10">
    <property type="entry name" value="Transferase(Phosphotransferase) domain 1"/>
    <property type="match status" value="1"/>
</dbReference>
<keyword evidence="2" id="KW-0418">Kinase</keyword>
<dbReference type="InterPro" id="IPR011009">
    <property type="entry name" value="Kinase-like_dom_sf"/>
</dbReference>
<keyword evidence="2" id="KW-0808">Transferase</keyword>
<dbReference type="Proteomes" id="UP000292957">
    <property type="component" value="Unassembled WGS sequence"/>
</dbReference>
<sequence>MASPRESFSEEEVPPFAGGALSLTEIWWRDHQVWLQERGYMLRPRYRPDWIPSWASGKGKFWDYEDGHRFPRGDILDATRISDGNMVGLKRIHQTAHPYEVEIANFLSSEPLLSDQRNHSVHIYEVLDVPDDDDMKILVMPMLRAFYDPRFLTVGEAVELFRQCFEGLCFLHDHHVAHRDVGELNIMMDPRPMFPRMFHFADSSQNREMTGSAKHYTRTWRPVKYFFIDFGLSRKHDPAAGPPRYPPIWGADRTVPEFRRSLKPCDPFPTDVYYMGNVIRQSFLQKFEGLEFMVPLVNDMVHDEPANRPTMEQVVARFDVLMGSLSTWRLRSRLAVKGEHWSIRSFRVVVHTFRTLCYILTFRPALPHP</sequence>